<dbReference type="InterPro" id="IPR027417">
    <property type="entry name" value="P-loop_NTPase"/>
</dbReference>
<reference evidence="11 12" key="1">
    <citation type="journal article" date="2012" name="Genet. Mol. Biol.">
        <title>Analysis of 16S rRNA and mxaF genes revealing insights into Methylobacterium niche-specific plant association.</title>
        <authorList>
            <person name="Dourado M.N."/>
            <person name="Andreote F.D."/>
            <person name="Dini-Andreote F."/>
            <person name="Conti R."/>
            <person name="Araujo J.M."/>
            <person name="Araujo W.L."/>
        </authorList>
    </citation>
    <scope>NUCLEOTIDE SEQUENCE [LARGE SCALE GENOMIC DNA]</scope>
    <source>
        <strain evidence="11 12">TC3-10</strain>
    </source>
</reference>
<evidence type="ECO:0000256" key="8">
    <source>
        <dbReference type="SAM" id="Phobius"/>
    </source>
</evidence>
<keyword evidence="5 11" id="KW-0067">ATP-binding</keyword>
<gene>
    <name evidence="11" type="ORF">MOTC310_02085</name>
</gene>
<keyword evidence="4" id="KW-0547">Nucleotide-binding</keyword>
<dbReference type="InterPro" id="IPR017871">
    <property type="entry name" value="ABC_transporter-like_CS"/>
</dbReference>
<feature type="transmembrane region" description="Helical" evidence="8">
    <location>
        <begin position="294"/>
        <end position="315"/>
    </location>
</feature>
<dbReference type="PROSITE" id="PS50929">
    <property type="entry name" value="ABC_TM1F"/>
    <property type="match status" value="1"/>
</dbReference>
<dbReference type="RefSeq" id="WP_331300630.1">
    <property type="nucleotide sequence ID" value="NZ_MLCA01000001.1"/>
</dbReference>
<evidence type="ECO:0000259" key="9">
    <source>
        <dbReference type="PROSITE" id="PS50893"/>
    </source>
</evidence>
<dbReference type="Proteomes" id="UP001355206">
    <property type="component" value="Unassembled WGS sequence"/>
</dbReference>
<dbReference type="EMBL" id="MLCA01000001">
    <property type="protein sequence ID" value="MEE7489327.1"/>
    <property type="molecule type" value="Genomic_DNA"/>
</dbReference>
<keyword evidence="7 8" id="KW-0472">Membrane</keyword>
<protein>
    <submittedName>
        <fullName evidence="11">ABC transporter ATP-binding protein</fullName>
    </submittedName>
</protein>
<dbReference type="GO" id="GO:0005524">
    <property type="term" value="F:ATP binding"/>
    <property type="evidence" value="ECO:0007669"/>
    <property type="project" value="UniProtKB-KW"/>
</dbReference>
<dbReference type="InterPro" id="IPR003439">
    <property type="entry name" value="ABC_transporter-like_ATP-bd"/>
</dbReference>
<dbReference type="InterPro" id="IPR003593">
    <property type="entry name" value="AAA+_ATPase"/>
</dbReference>
<sequence length="634" mass="67894">MSGPAPRPGAGLRQRLGERLGERLGQRLGERVGALRHLPTLFREIAAASPRLLAASLSLRLVASCLPVLTLYLAKLILDGIVAEHARPAPGAGLAEWLADPGRARLAGLVAAEFGLALASDLAGRLTSLVETLIGDLYANAASLRLMAHAAALDLAQFEDSAQQDRLERARRQVSGRTGLIGTVFGQLQGLLTLATLAIGVAAFTPWLVVLIAAALVPAVLNEWHFTKAGYRLAWIRSPERRRIDYLRYLGASVETAKEIKLFGLSGYVTGLYAGVAGRLLAENRGLATARAGWGFAFASLGTLAYYAAYAVIVWRTVAGAFSVGDLAFLAGAFQRLRGGLEGLLLGLTQITGQAQYLEDFYAFFAIRPQIRSPARPAPVPSPIRAGLVFDEVGYRYPGAQGWALRHLSFAVRAGETVALVGGNGAGKTTIVKLMTRLYDPHEGRVLLDGAPLAAYDLDDLRARIGAIFQDFVRFDLTAGENVAVGRIEAAGDAGRIAAAAERGLAAPVIERLPEGYAQPLGKRFAGGLDLSGGEWQKVALSRAYMREAEILILDEPTAALDARAEHDVFARFRDLSAGRTTVLISHRFSTVRMADRILVLEGGRVLEEGSHAALMDRGGRYAELFTLQAEGYR</sequence>
<evidence type="ECO:0000256" key="5">
    <source>
        <dbReference type="ARBA" id="ARBA00022840"/>
    </source>
</evidence>
<dbReference type="Gene3D" id="1.20.1560.10">
    <property type="entry name" value="ABC transporter type 1, transmembrane domain"/>
    <property type="match status" value="1"/>
</dbReference>
<keyword evidence="6 8" id="KW-1133">Transmembrane helix</keyword>
<dbReference type="InterPro" id="IPR011527">
    <property type="entry name" value="ABC1_TM_dom"/>
</dbReference>
<dbReference type="SMART" id="SM00382">
    <property type="entry name" value="AAA"/>
    <property type="match status" value="1"/>
</dbReference>
<dbReference type="InterPro" id="IPR036640">
    <property type="entry name" value="ABC1_TM_sf"/>
</dbReference>
<comment type="subcellular location">
    <subcellularLocation>
        <location evidence="1">Cell membrane</location>
        <topology evidence="1">Multi-pass membrane protein</topology>
    </subcellularLocation>
</comment>
<evidence type="ECO:0000256" key="2">
    <source>
        <dbReference type="ARBA" id="ARBA00005417"/>
    </source>
</evidence>
<proteinExistence type="inferred from homology"/>
<dbReference type="PROSITE" id="PS00211">
    <property type="entry name" value="ABC_TRANSPORTER_1"/>
    <property type="match status" value="1"/>
</dbReference>
<name>A0ABU7THV5_9HYPH</name>
<comment type="similarity">
    <text evidence="2">Belongs to the ABC transporter superfamily.</text>
</comment>
<evidence type="ECO:0000256" key="4">
    <source>
        <dbReference type="ARBA" id="ARBA00022741"/>
    </source>
</evidence>
<feature type="domain" description="ABC transporter" evidence="9">
    <location>
        <begin position="388"/>
        <end position="628"/>
    </location>
</feature>
<dbReference type="PANTHER" id="PTHR24221">
    <property type="entry name" value="ATP-BINDING CASSETTE SUB-FAMILY B"/>
    <property type="match status" value="1"/>
</dbReference>
<organism evidence="11 12">
    <name type="scientific">Methylobacterium oryzae</name>
    <dbReference type="NCBI Taxonomy" id="334852"/>
    <lineage>
        <taxon>Bacteria</taxon>
        <taxon>Pseudomonadati</taxon>
        <taxon>Pseudomonadota</taxon>
        <taxon>Alphaproteobacteria</taxon>
        <taxon>Hyphomicrobiales</taxon>
        <taxon>Methylobacteriaceae</taxon>
        <taxon>Methylobacterium</taxon>
    </lineage>
</organism>
<dbReference type="PROSITE" id="PS50893">
    <property type="entry name" value="ABC_TRANSPORTER_2"/>
    <property type="match status" value="1"/>
</dbReference>
<dbReference type="Pfam" id="PF00005">
    <property type="entry name" value="ABC_tran"/>
    <property type="match status" value="1"/>
</dbReference>
<feature type="domain" description="ABC transmembrane type-1" evidence="10">
    <location>
        <begin position="54"/>
        <end position="353"/>
    </location>
</feature>
<evidence type="ECO:0000256" key="6">
    <source>
        <dbReference type="ARBA" id="ARBA00022989"/>
    </source>
</evidence>
<evidence type="ECO:0000256" key="3">
    <source>
        <dbReference type="ARBA" id="ARBA00022692"/>
    </source>
</evidence>
<evidence type="ECO:0000256" key="7">
    <source>
        <dbReference type="ARBA" id="ARBA00023136"/>
    </source>
</evidence>
<keyword evidence="12" id="KW-1185">Reference proteome</keyword>
<evidence type="ECO:0000313" key="11">
    <source>
        <dbReference type="EMBL" id="MEE7489327.1"/>
    </source>
</evidence>
<feature type="transmembrane region" description="Helical" evidence="8">
    <location>
        <begin position="191"/>
        <end position="217"/>
    </location>
</feature>
<comment type="caution">
    <text evidence="11">The sequence shown here is derived from an EMBL/GenBank/DDBJ whole genome shotgun (WGS) entry which is preliminary data.</text>
</comment>
<dbReference type="SUPFAM" id="SSF52540">
    <property type="entry name" value="P-loop containing nucleoside triphosphate hydrolases"/>
    <property type="match status" value="1"/>
</dbReference>
<evidence type="ECO:0000259" key="10">
    <source>
        <dbReference type="PROSITE" id="PS50929"/>
    </source>
</evidence>
<accession>A0ABU7THV5</accession>
<dbReference type="InterPro" id="IPR039421">
    <property type="entry name" value="Type_1_exporter"/>
</dbReference>
<dbReference type="Gene3D" id="3.40.50.300">
    <property type="entry name" value="P-loop containing nucleotide triphosphate hydrolases"/>
    <property type="match status" value="1"/>
</dbReference>
<evidence type="ECO:0000313" key="12">
    <source>
        <dbReference type="Proteomes" id="UP001355206"/>
    </source>
</evidence>
<evidence type="ECO:0000256" key="1">
    <source>
        <dbReference type="ARBA" id="ARBA00004651"/>
    </source>
</evidence>
<dbReference type="PANTHER" id="PTHR24221:SF646">
    <property type="entry name" value="HAEMOLYSIN SECRETION ATP-BINDING PROTEIN"/>
    <property type="match status" value="1"/>
</dbReference>
<dbReference type="SUPFAM" id="SSF90123">
    <property type="entry name" value="ABC transporter transmembrane region"/>
    <property type="match status" value="1"/>
</dbReference>
<keyword evidence="3 8" id="KW-0812">Transmembrane</keyword>